<dbReference type="GO" id="GO:0005886">
    <property type="term" value="C:plasma membrane"/>
    <property type="evidence" value="ECO:0007669"/>
    <property type="project" value="UniProtKB-SubCell"/>
</dbReference>
<evidence type="ECO:0000256" key="8">
    <source>
        <dbReference type="ARBA" id="ARBA00022692"/>
    </source>
</evidence>
<dbReference type="Proteomes" id="UP000008311">
    <property type="component" value="Unassembled WGS sequence"/>
</dbReference>
<dbReference type="PANTHER" id="PTHR27008:SF585">
    <property type="entry name" value="PROTEIN KINASE DOMAIN-CONTAINING PROTEIN"/>
    <property type="match status" value="1"/>
</dbReference>
<dbReference type="InterPro" id="IPR001611">
    <property type="entry name" value="Leu-rich_rpt"/>
</dbReference>
<dbReference type="Pfam" id="PF23598">
    <property type="entry name" value="LRR_14"/>
    <property type="match status" value="1"/>
</dbReference>
<dbReference type="InterPro" id="IPR051809">
    <property type="entry name" value="Plant_receptor-like_S/T_kinase"/>
</dbReference>
<sequence length="843" mass="92011">MSYYLQLLSILLNNFAGEIPVDIGSLHAVELFRIRGNDFNGTIPKSLFNCTSMRHLSLGGNSLTGPIPTEIGKLSNLVHLLLRYNFLTGSIPSTLLNISAIKTISINVNQLSGHLPSTLGYGLPNLEELYITRNQFIGTLPPSISNASKLTILESSSNSLSGPIPDTLCNLKNLKRLNLADNSFTDELGFLASLARCKELRRLVLIGNPLNSTLPTSIGNLSSIEYFNVQSCNIKGNIPSEIGVLSNLITLHLQNNELVGSIPVTIGGLQKLQRLYLHGNLLYGSIPTDICHLSNLGELFLSNNSLFGPLPACFGDLISLRILHLHSNNFTSGIPFSLWSLKDVLELNLSSNSLSGHIPLSIGNLKVLTQVDFSYNSLSGIIPNAIGSLRNLMSLSLTHNRFEGPIPEPFGELISLESLDLSSNNLSGKIPKSLEQLKYLKYLNVSFNNLDGEVPNKGAFANFSASSFLGNLALCGSRLLPLMPCKNNTHGGSKTSTKLLLIYVLPASILTIAFILVFLRCQKVKLELENVMDIITVGTWRRISFQELEQATDGFCASNLLGAGGYGSVYKGRLEDGTNVAIKVFNLGVEGAFKIFDTECEVMSSIRHRNLVKIISCCSNQDFKAIVLEYMPNGSLEKWLYSHNYCLNIQQRLEVMIDVASALEYLHHGFSAPIVHCDLKPSNVLLDQDMVGHVADFGMAKLLGEGDLITQTKTLATIGYMAPEYGSKGIVSISGDVYSFGILLMETFTRMKPTDDMFGERVLSLKQYIEDALLHNAVSEIADANFLIDEKNLSTKDCVSSILGLALDCSVELPHGRIDMSQVLAALRSIKAQLLASSARTQM</sequence>
<dbReference type="Gene3D" id="3.30.200.20">
    <property type="entry name" value="Phosphorylase Kinase, domain 1"/>
    <property type="match status" value="1"/>
</dbReference>
<dbReference type="SUPFAM" id="SSF52075">
    <property type="entry name" value="Outer arm dynein light chain 1"/>
    <property type="match status" value="1"/>
</dbReference>
<evidence type="ECO:0000256" key="12">
    <source>
        <dbReference type="ARBA" id="ARBA00022777"/>
    </source>
</evidence>
<evidence type="ECO:0000256" key="2">
    <source>
        <dbReference type="ARBA" id="ARBA00012513"/>
    </source>
</evidence>
<protein>
    <recommendedName>
        <fullName evidence="2">non-specific serine/threonine protein kinase</fullName>
        <ecNumber evidence="2">2.7.11.1</ecNumber>
    </recommendedName>
</protein>
<evidence type="ECO:0000256" key="9">
    <source>
        <dbReference type="ARBA" id="ARBA00022729"/>
    </source>
</evidence>
<evidence type="ECO:0000256" key="10">
    <source>
        <dbReference type="ARBA" id="ARBA00022737"/>
    </source>
</evidence>
<dbReference type="GO" id="GO:0106310">
    <property type="term" value="F:protein serine kinase activity"/>
    <property type="evidence" value="ECO:0007669"/>
    <property type="project" value="RHEA"/>
</dbReference>
<comment type="catalytic activity">
    <reaction evidence="18">
        <text>L-threonyl-[protein] + ATP = O-phospho-L-threonyl-[protein] + ADP + H(+)</text>
        <dbReference type="Rhea" id="RHEA:46608"/>
        <dbReference type="Rhea" id="RHEA-COMP:11060"/>
        <dbReference type="Rhea" id="RHEA-COMP:11605"/>
        <dbReference type="ChEBI" id="CHEBI:15378"/>
        <dbReference type="ChEBI" id="CHEBI:30013"/>
        <dbReference type="ChEBI" id="CHEBI:30616"/>
        <dbReference type="ChEBI" id="CHEBI:61977"/>
        <dbReference type="ChEBI" id="CHEBI:456216"/>
        <dbReference type="EC" id="2.7.11.1"/>
    </reaction>
</comment>
<dbReference type="AlphaFoldDB" id="B9T577"/>
<dbReference type="SUPFAM" id="SSF56112">
    <property type="entry name" value="Protein kinase-like (PK-like)"/>
    <property type="match status" value="1"/>
</dbReference>
<keyword evidence="17" id="KW-0325">Glycoprotein</keyword>
<dbReference type="InterPro" id="IPR003591">
    <property type="entry name" value="Leu-rich_rpt_typical-subtyp"/>
</dbReference>
<dbReference type="SMART" id="SM00220">
    <property type="entry name" value="S_TKc"/>
    <property type="match status" value="1"/>
</dbReference>
<dbReference type="GO" id="GO:0004674">
    <property type="term" value="F:protein serine/threonine kinase activity"/>
    <property type="evidence" value="ECO:0007669"/>
    <property type="project" value="UniProtKB-KW"/>
</dbReference>
<feature type="domain" description="Protein kinase" evidence="22">
    <location>
        <begin position="555"/>
        <end position="835"/>
    </location>
</feature>
<keyword evidence="16" id="KW-0675">Receptor</keyword>
<comment type="subcellular location">
    <subcellularLocation>
        <location evidence="1">Cell membrane</location>
        <topology evidence="1">Single-pass membrane protein</topology>
    </subcellularLocation>
</comment>
<gene>
    <name evidence="23" type="ORF">RCOM_0446120</name>
</gene>
<dbReference type="InterPro" id="IPR032675">
    <property type="entry name" value="LRR_dom_sf"/>
</dbReference>
<evidence type="ECO:0000256" key="15">
    <source>
        <dbReference type="ARBA" id="ARBA00023136"/>
    </source>
</evidence>
<dbReference type="InterPro" id="IPR008271">
    <property type="entry name" value="Ser/Thr_kinase_AS"/>
</dbReference>
<feature type="binding site" evidence="20">
    <location>
        <position position="583"/>
    </location>
    <ligand>
        <name>ATP</name>
        <dbReference type="ChEBI" id="CHEBI:30616"/>
    </ligand>
</feature>
<dbReference type="PROSITE" id="PS51450">
    <property type="entry name" value="LRR"/>
    <property type="match status" value="1"/>
</dbReference>
<keyword evidence="5" id="KW-0597">Phosphoprotein</keyword>
<evidence type="ECO:0000256" key="18">
    <source>
        <dbReference type="ARBA" id="ARBA00047899"/>
    </source>
</evidence>
<evidence type="ECO:0000256" key="11">
    <source>
        <dbReference type="ARBA" id="ARBA00022741"/>
    </source>
</evidence>
<dbReference type="PROSITE" id="PS00107">
    <property type="entry name" value="PROTEIN_KINASE_ATP"/>
    <property type="match status" value="1"/>
</dbReference>
<evidence type="ECO:0000256" key="5">
    <source>
        <dbReference type="ARBA" id="ARBA00022553"/>
    </source>
</evidence>
<evidence type="ECO:0000256" key="1">
    <source>
        <dbReference type="ARBA" id="ARBA00004162"/>
    </source>
</evidence>
<dbReference type="InParanoid" id="B9T577"/>
<dbReference type="PANTHER" id="PTHR27008">
    <property type="entry name" value="OS04G0122200 PROTEIN"/>
    <property type="match status" value="1"/>
</dbReference>
<keyword evidence="14 21" id="KW-1133">Transmembrane helix</keyword>
<reference evidence="24" key="1">
    <citation type="journal article" date="2010" name="Nat. Biotechnol.">
        <title>Draft genome sequence of the oilseed species Ricinus communis.</title>
        <authorList>
            <person name="Chan A.P."/>
            <person name="Crabtree J."/>
            <person name="Zhao Q."/>
            <person name="Lorenzi H."/>
            <person name="Orvis J."/>
            <person name="Puiu D."/>
            <person name="Melake-Berhan A."/>
            <person name="Jones K.M."/>
            <person name="Redman J."/>
            <person name="Chen G."/>
            <person name="Cahoon E.B."/>
            <person name="Gedil M."/>
            <person name="Stanke M."/>
            <person name="Haas B.J."/>
            <person name="Wortman J.R."/>
            <person name="Fraser-Liggett C.M."/>
            <person name="Ravel J."/>
            <person name="Rabinowicz P.D."/>
        </authorList>
    </citation>
    <scope>NUCLEOTIDE SEQUENCE [LARGE SCALE GENOMIC DNA]</scope>
    <source>
        <strain evidence="24">cv. Hale</strain>
    </source>
</reference>
<dbReference type="Gene3D" id="1.10.510.10">
    <property type="entry name" value="Transferase(Phosphotransferase) domain 1"/>
    <property type="match status" value="1"/>
</dbReference>
<dbReference type="STRING" id="3988.B9T577"/>
<keyword evidence="12 23" id="KW-0418">Kinase</keyword>
<evidence type="ECO:0000256" key="17">
    <source>
        <dbReference type="ARBA" id="ARBA00023180"/>
    </source>
</evidence>
<dbReference type="SMART" id="SM00369">
    <property type="entry name" value="LRR_TYP"/>
    <property type="match status" value="8"/>
</dbReference>
<dbReference type="InterPro" id="IPR011009">
    <property type="entry name" value="Kinase-like_dom_sf"/>
</dbReference>
<keyword evidence="4" id="KW-0723">Serine/threonine-protein kinase</keyword>
<dbReference type="Gene3D" id="3.80.10.10">
    <property type="entry name" value="Ribonuclease Inhibitor"/>
    <property type="match status" value="2"/>
</dbReference>
<dbReference type="EC" id="2.7.11.1" evidence="2"/>
<evidence type="ECO:0000256" key="4">
    <source>
        <dbReference type="ARBA" id="ARBA00022527"/>
    </source>
</evidence>
<dbReference type="FunFam" id="3.80.10.10:FF:000095">
    <property type="entry name" value="LRR receptor-like serine/threonine-protein kinase GSO1"/>
    <property type="match status" value="2"/>
</dbReference>
<evidence type="ECO:0000256" key="3">
    <source>
        <dbReference type="ARBA" id="ARBA00022475"/>
    </source>
</evidence>
<dbReference type="eggNOG" id="ENOG502QPYS">
    <property type="taxonomic scope" value="Eukaryota"/>
</dbReference>
<dbReference type="FunFam" id="3.30.200.20:FF:000661">
    <property type="entry name" value="Serine-threonine protein kinase plant-type"/>
    <property type="match status" value="1"/>
</dbReference>
<dbReference type="PROSITE" id="PS00108">
    <property type="entry name" value="PROTEIN_KINASE_ST"/>
    <property type="match status" value="1"/>
</dbReference>
<dbReference type="GO" id="GO:0016491">
    <property type="term" value="F:oxidoreductase activity"/>
    <property type="evidence" value="ECO:0007669"/>
    <property type="project" value="UniProtKB-KW"/>
</dbReference>
<accession>B9T577</accession>
<evidence type="ECO:0000256" key="20">
    <source>
        <dbReference type="PROSITE-ProRule" id="PRU10141"/>
    </source>
</evidence>
<keyword evidence="15 21" id="KW-0472">Membrane</keyword>
<keyword evidence="9" id="KW-0732">Signal</keyword>
<keyword evidence="10" id="KW-0677">Repeat</keyword>
<dbReference type="Pfam" id="PF00560">
    <property type="entry name" value="LRR_1"/>
    <property type="match status" value="5"/>
</dbReference>
<keyword evidence="8 21" id="KW-0812">Transmembrane</keyword>
<evidence type="ECO:0000256" key="13">
    <source>
        <dbReference type="ARBA" id="ARBA00022840"/>
    </source>
</evidence>
<dbReference type="InterPro" id="IPR017441">
    <property type="entry name" value="Protein_kinase_ATP_BS"/>
</dbReference>
<keyword evidence="6" id="KW-0433">Leucine-rich repeat</keyword>
<evidence type="ECO:0000256" key="21">
    <source>
        <dbReference type="SAM" id="Phobius"/>
    </source>
</evidence>
<evidence type="ECO:0000256" key="7">
    <source>
        <dbReference type="ARBA" id="ARBA00022679"/>
    </source>
</evidence>
<keyword evidence="24" id="KW-1185">Reference proteome</keyword>
<evidence type="ECO:0000256" key="19">
    <source>
        <dbReference type="ARBA" id="ARBA00048679"/>
    </source>
</evidence>
<dbReference type="PROSITE" id="PS50011">
    <property type="entry name" value="PROTEIN_KINASE_DOM"/>
    <property type="match status" value="1"/>
</dbReference>
<keyword evidence="3" id="KW-1003">Cell membrane</keyword>
<keyword evidence="7 23" id="KW-0808">Transferase</keyword>
<feature type="transmembrane region" description="Helical" evidence="21">
    <location>
        <begin position="500"/>
        <end position="519"/>
    </location>
</feature>
<evidence type="ECO:0000313" key="23">
    <source>
        <dbReference type="EMBL" id="EEF28996.1"/>
    </source>
</evidence>
<dbReference type="GO" id="GO:0005524">
    <property type="term" value="F:ATP binding"/>
    <property type="evidence" value="ECO:0007669"/>
    <property type="project" value="UniProtKB-UniRule"/>
</dbReference>
<evidence type="ECO:0000313" key="24">
    <source>
        <dbReference type="Proteomes" id="UP000008311"/>
    </source>
</evidence>
<keyword evidence="23" id="KW-0560">Oxidoreductase</keyword>
<evidence type="ECO:0000256" key="6">
    <source>
        <dbReference type="ARBA" id="ARBA00022614"/>
    </source>
</evidence>
<evidence type="ECO:0000256" key="14">
    <source>
        <dbReference type="ARBA" id="ARBA00022989"/>
    </source>
</evidence>
<dbReference type="EMBL" id="EQ974512">
    <property type="protein sequence ID" value="EEF28996.1"/>
    <property type="molecule type" value="Genomic_DNA"/>
</dbReference>
<keyword evidence="11 20" id="KW-0547">Nucleotide-binding</keyword>
<evidence type="ECO:0000256" key="16">
    <source>
        <dbReference type="ARBA" id="ARBA00023170"/>
    </source>
</evidence>
<comment type="catalytic activity">
    <reaction evidence="19">
        <text>L-seryl-[protein] + ATP = O-phospho-L-seryl-[protein] + ADP + H(+)</text>
        <dbReference type="Rhea" id="RHEA:17989"/>
        <dbReference type="Rhea" id="RHEA-COMP:9863"/>
        <dbReference type="Rhea" id="RHEA-COMP:11604"/>
        <dbReference type="ChEBI" id="CHEBI:15378"/>
        <dbReference type="ChEBI" id="CHEBI:29999"/>
        <dbReference type="ChEBI" id="CHEBI:30616"/>
        <dbReference type="ChEBI" id="CHEBI:83421"/>
        <dbReference type="ChEBI" id="CHEBI:456216"/>
        <dbReference type="EC" id="2.7.11.1"/>
    </reaction>
</comment>
<keyword evidence="13 20" id="KW-0067">ATP-binding</keyword>
<name>B9T577_RICCO</name>
<organism evidence="23 24">
    <name type="scientific">Ricinus communis</name>
    <name type="common">Castor bean</name>
    <dbReference type="NCBI Taxonomy" id="3988"/>
    <lineage>
        <taxon>Eukaryota</taxon>
        <taxon>Viridiplantae</taxon>
        <taxon>Streptophyta</taxon>
        <taxon>Embryophyta</taxon>
        <taxon>Tracheophyta</taxon>
        <taxon>Spermatophyta</taxon>
        <taxon>Magnoliopsida</taxon>
        <taxon>eudicotyledons</taxon>
        <taxon>Gunneridae</taxon>
        <taxon>Pentapetalae</taxon>
        <taxon>rosids</taxon>
        <taxon>fabids</taxon>
        <taxon>Malpighiales</taxon>
        <taxon>Euphorbiaceae</taxon>
        <taxon>Acalyphoideae</taxon>
        <taxon>Acalypheae</taxon>
        <taxon>Ricinus</taxon>
    </lineage>
</organism>
<dbReference type="SUPFAM" id="SSF52047">
    <property type="entry name" value="RNI-like"/>
    <property type="match status" value="1"/>
</dbReference>
<dbReference type="InterPro" id="IPR055414">
    <property type="entry name" value="LRR_R13L4/SHOC2-like"/>
</dbReference>
<dbReference type="Pfam" id="PF07714">
    <property type="entry name" value="PK_Tyr_Ser-Thr"/>
    <property type="match status" value="1"/>
</dbReference>
<dbReference type="FunFam" id="1.10.510.10:FF:000358">
    <property type="entry name" value="Putative leucine-rich repeat receptor-like serine/threonine-protein kinase"/>
    <property type="match status" value="1"/>
</dbReference>
<proteinExistence type="predicted"/>
<evidence type="ECO:0000259" key="22">
    <source>
        <dbReference type="PROSITE" id="PS50011"/>
    </source>
</evidence>
<dbReference type="InterPro" id="IPR000719">
    <property type="entry name" value="Prot_kinase_dom"/>
</dbReference>
<dbReference type="InterPro" id="IPR001245">
    <property type="entry name" value="Ser-Thr/Tyr_kinase_cat_dom"/>
</dbReference>